<feature type="domain" description="NAD-dependent epimerase/dehydratase" evidence="3">
    <location>
        <begin position="9"/>
        <end position="196"/>
    </location>
</feature>
<organism evidence="4 5">
    <name type="scientific">Methylocystis parvus</name>
    <dbReference type="NCBI Taxonomy" id="134"/>
    <lineage>
        <taxon>Bacteria</taxon>
        <taxon>Pseudomonadati</taxon>
        <taxon>Pseudomonadota</taxon>
        <taxon>Alphaproteobacteria</taxon>
        <taxon>Hyphomicrobiales</taxon>
        <taxon>Methylocystaceae</taxon>
        <taxon>Methylocystis</taxon>
    </lineage>
</organism>
<keyword evidence="5" id="KW-1185">Reference proteome</keyword>
<protein>
    <submittedName>
        <fullName evidence="4">NAD-dependent epimerase/dehydratase family protein</fullName>
    </submittedName>
</protein>
<dbReference type="EMBL" id="CP044331">
    <property type="protein sequence ID" value="QGM97110.1"/>
    <property type="molecule type" value="Genomic_DNA"/>
</dbReference>
<proteinExistence type="inferred from homology"/>
<dbReference type="SUPFAM" id="SSF51735">
    <property type="entry name" value="NAD(P)-binding Rossmann-fold domains"/>
    <property type="match status" value="1"/>
</dbReference>
<sequence length="400" mass="44712">MKEAIVARVLVIGGTGYLGSLIGATLLEKTQDFVVLAARPGHQRDDIVARLRMEMTAAGDPDGAALERLRIVRLPAPGDSRGFSSLFRENRIDEVINCAGAVHYFDVEALQASTIDLVNDLLRASKEARINRFIHVSTAFACGFSLEPSVEALLPEPPADPTPYTRFKRRSEYLVAESGLPFIILRPSIVIGDSRDGHYFGPDYGVYQYWESFAKVMMDRYRDTIHVVASDHSLPLVHQDAFVSTLLAVRARGACGAFVNVVSPEEQLPSVKALWRQYCDLVVRPHRLFCYDSIEEAPVRELDTRHRAFLNITAINSRISSWGWRFDTTHRDRLIEEGLVFPPVTLQSVRKCQSRFVASSPATRDYLQKFEQLFPDAPKQPRARALADALAEGPGGSWLL</sequence>
<accession>A0A6B8M8S5</accession>
<dbReference type="Proteomes" id="UP000422569">
    <property type="component" value="Chromosome"/>
</dbReference>
<dbReference type="KEGG" id="mpar:F7D14_06220"/>
<evidence type="ECO:0000259" key="3">
    <source>
        <dbReference type="Pfam" id="PF01370"/>
    </source>
</evidence>
<evidence type="ECO:0000313" key="5">
    <source>
        <dbReference type="Proteomes" id="UP000422569"/>
    </source>
</evidence>
<reference evidence="4 5" key="1">
    <citation type="submission" date="2019-09" db="EMBL/GenBank/DDBJ databases">
        <title>Isolation and complete genome sequencing of Methylocystis species.</title>
        <authorList>
            <person name="Rumah B.L."/>
            <person name="Stead C.E."/>
            <person name="Stevens B.C."/>
            <person name="Minton N.P."/>
            <person name="Grosse-Honebrink A."/>
            <person name="Zhang Y."/>
        </authorList>
    </citation>
    <scope>NUCLEOTIDE SEQUENCE [LARGE SCALE GENOMIC DNA]</scope>
    <source>
        <strain evidence="4 5">BRCS2</strain>
    </source>
</reference>
<name>A0A6B8M8S5_9HYPH</name>
<comment type="pathway">
    <text evidence="1">Bacterial outer membrane biogenesis; LPS O-antigen biosynthesis.</text>
</comment>
<evidence type="ECO:0000313" key="4">
    <source>
        <dbReference type="EMBL" id="QGM97110.1"/>
    </source>
</evidence>
<comment type="similarity">
    <text evidence="2">Belongs to the NAD(P)-dependent epimerase/dehydratase family.</text>
</comment>
<evidence type="ECO:0000256" key="2">
    <source>
        <dbReference type="ARBA" id="ARBA00007637"/>
    </source>
</evidence>
<dbReference type="InterPro" id="IPR036291">
    <property type="entry name" value="NAD(P)-bd_dom_sf"/>
</dbReference>
<dbReference type="AlphaFoldDB" id="A0A6B8M8S5"/>
<gene>
    <name evidence="4" type="ORF">F7D14_06220</name>
</gene>
<dbReference type="InterPro" id="IPR001509">
    <property type="entry name" value="Epimerase_deHydtase"/>
</dbReference>
<evidence type="ECO:0000256" key="1">
    <source>
        <dbReference type="ARBA" id="ARBA00005125"/>
    </source>
</evidence>
<dbReference type="PANTHER" id="PTHR43000">
    <property type="entry name" value="DTDP-D-GLUCOSE 4,6-DEHYDRATASE-RELATED"/>
    <property type="match status" value="1"/>
</dbReference>
<dbReference type="Gene3D" id="3.40.50.720">
    <property type="entry name" value="NAD(P)-binding Rossmann-like Domain"/>
    <property type="match status" value="1"/>
</dbReference>
<dbReference type="Pfam" id="PF01370">
    <property type="entry name" value="Epimerase"/>
    <property type="match status" value="1"/>
</dbReference>